<protein>
    <submittedName>
        <fullName evidence="1">Uncharacterized protein</fullName>
    </submittedName>
</protein>
<comment type="caution">
    <text evidence="1">The sequence shown here is derived from an EMBL/GenBank/DDBJ whole genome shotgun (WGS) entry which is preliminary data.</text>
</comment>
<organism evidence="1 2">
    <name type="scientific">Hibiscus trionum</name>
    <name type="common">Flower of an hour</name>
    <dbReference type="NCBI Taxonomy" id="183268"/>
    <lineage>
        <taxon>Eukaryota</taxon>
        <taxon>Viridiplantae</taxon>
        <taxon>Streptophyta</taxon>
        <taxon>Embryophyta</taxon>
        <taxon>Tracheophyta</taxon>
        <taxon>Spermatophyta</taxon>
        <taxon>Magnoliopsida</taxon>
        <taxon>eudicotyledons</taxon>
        <taxon>Gunneridae</taxon>
        <taxon>Pentapetalae</taxon>
        <taxon>rosids</taxon>
        <taxon>malvids</taxon>
        <taxon>Malvales</taxon>
        <taxon>Malvaceae</taxon>
        <taxon>Malvoideae</taxon>
        <taxon>Hibiscus</taxon>
    </lineage>
</organism>
<dbReference type="Proteomes" id="UP001165190">
    <property type="component" value="Unassembled WGS sequence"/>
</dbReference>
<dbReference type="EMBL" id="BSYR01000019">
    <property type="protein sequence ID" value="GMI83621.1"/>
    <property type="molecule type" value="Genomic_DNA"/>
</dbReference>
<gene>
    <name evidence="1" type="ORF">HRI_002031400</name>
</gene>
<evidence type="ECO:0000313" key="1">
    <source>
        <dbReference type="EMBL" id="GMI83621.1"/>
    </source>
</evidence>
<dbReference type="OrthoDB" id="1723824at2759"/>
<dbReference type="PANTHER" id="PTHR37610">
    <property type="entry name" value="CCHC-TYPE DOMAIN-CONTAINING PROTEIN"/>
    <property type="match status" value="1"/>
</dbReference>
<accession>A0A9W7HV20</accession>
<evidence type="ECO:0000313" key="2">
    <source>
        <dbReference type="Proteomes" id="UP001165190"/>
    </source>
</evidence>
<keyword evidence="2" id="KW-1185">Reference proteome</keyword>
<sequence>MTKKDSSSIIPSDYRTIVQDNAPFPYGIILGDTNYLLCLQLMEMRIGAQNKSGFLTGKTPKPPAGDTQLKTWLIENNRVQSWLIDSMSPLLVQRFTPLQTTKEIWEAVAKTFYDSLKHNSLN</sequence>
<name>A0A9W7HV20_HIBTR</name>
<dbReference type="PANTHER" id="PTHR37610:SF45">
    <property type="entry name" value="RETROTRANSPOSON GAG DOMAIN-CONTAINING PROTEIN"/>
    <property type="match status" value="1"/>
</dbReference>
<proteinExistence type="predicted"/>
<dbReference type="AlphaFoldDB" id="A0A9W7HV20"/>
<reference evidence="1" key="1">
    <citation type="submission" date="2023-05" db="EMBL/GenBank/DDBJ databases">
        <title>Genome and transcriptome analyses reveal genes involved in the formation of fine ridges on petal epidermal cells in Hibiscus trionum.</title>
        <authorList>
            <person name="Koshimizu S."/>
            <person name="Masuda S."/>
            <person name="Ishii T."/>
            <person name="Shirasu K."/>
            <person name="Hoshino A."/>
            <person name="Arita M."/>
        </authorList>
    </citation>
    <scope>NUCLEOTIDE SEQUENCE</scope>
    <source>
        <strain evidence="1">Hamamatsu line</strain>
    </source>
</reference>